<evidence type="ECO:0000313" key="4">
    <source>
        <dbReference type="Proteomes" id="UP000271587"/>
    </source>
</evidence>
<proteinExistence type="predicted"/>
<name>A0A3G6J4Q1_9CORY</name>
<protein>
    <recommendedName>
        <fullName evidence="2">C2H2-type domain-containing protein</fullName>
    </recommendedName>
</protein>
<feature type="transmembrane region" description="Helical" evidence="1">
    <location>
        <begin position="149"/>
        <end position="169"/>
    </location>
</feature>
<dbReference type="InterPro" id="IPR027383">
    <property type="entry name" value="Znf_put"/>
</dbReference>
<dbReference type="RefSeq" id="WP_245998876.1">
    <property type="nucleotide sequence ID" value="NZ_CP033897.1"/>
</dbReference>
<feature type="transmembrane region" description="Helical" evidence="1">
    <location>
        <begin position="181"/>
        <end position="200"/>
    </location>
</feature>
<keyword evidence="4" id="KW-1185">Reference proteome</keyword>
<evidence type="ECO:0000313" key="3">
    <source>
        <dbReference type="EMBL" id="AZA11034.1"/>
    </source>
</evidence>
<organism evidence="3 4">
    <name type="scientific">Corynebacterium gerontici</name>
    <dbReference type="NCBI Taxonomy" id="2079234"/>
    <lineage>
        <taxon>Bacteria</taxon>
        <taxon>Bacillati</taxon>
        <taxon>Actinomycetota</taxon>
        <taxon>Actinomycetes</taxon>
        <taxon>Mycobacteriales</taxon>
        <taxon>Corynebacteriaceae</taxon>
        <taxon>Corynebacterium</taxon>
    </lineage>
</organism>
<dbReference type="InterPro" id="IPR013087">
    <property type="entry name" value="Znf_C2H2_type"/>
</dbReference>
<feature type="transmembrane region" description="Helical" evidence="1">
    <location>
        <begin position="121"/>
        <end position="142"/>
    </location>
</feature>
<dbReference type="KEGG" id="cgk:CGERO_03575"/>
<feature type="domain" description="C2H2-type" evidence="2">
    <location>
        <begin position="32"/>
        <end position="59"/>
    </location>
</feature>
<dbReference type="Proteomes" id="UP000271587">
    <property type="component" value="Chromosome"/>
</dbReference>
<reference evidence="3 4" key="1">
    <citation type="submission" date="2018-11" db="EMBL/GenBank/DDBJ databases">
        <authorList>
            <person name="Kleinhagauer T."/>
            <person name="Glaeser S.P."/>
            <person name="Spergser J."/>
            <person name="Ruckert C."/>
            <person name="Kaempfer P."/>
            <person name="Busse H.-J."/>
        </authorList>
    </citation>
    <scope>NUCLEOTIDE SEQUENCE [LARGE SCALE GENOMIC DNA]</scope>
    <source>
        <strain evidence="3 4">W8</strain>
    </source>
</reference>
<dbReference type="Pfam" id="PF13490">
    <property type="entry name" value="zf-HC2"/>
    <property type="match status" value="1"/>
</dbReference>
<gene>
    <name evidence="3" type="ORF">CGERO_03575</name>
</gene>
<accession>A0A3G6J4Q1</accession>
<keyword evidence="1" id="KW-0472">Membrane</keyword>
<evidence type="ECO:0000259" key="2">
    <source>
        <dbReference type="PROSITE" id="PS50157"/>
    </source>
</evidence>
<evidence type="ECO:0000256" key="1">
    <source>
        <dbReference type="SAM" id="Phobius"/>
    </source>
</evidence>
<keyword evidence="1" id="KW-1133">Transmembrane helix</keyword>
<keyword evidence="1" id="KW-0812">Transmembrane</keyword>
<dbReference type="EMBL" id="CP033897">
    <property type="protein sequence ID" value="AZA11034.1"/>
    <property type="molecule type" value="Genomic_DNA"/>
</dbReference>
<feature type="transmembrane region" description="Helical" evidence="1">
    <location>
        <begin position="87"/>
        <end position="109"/>
    </location>
</feature>
<sequence length="223" mass="23919">MLSCEDVKAAISANLDGEESPLPQDVIDAHLHACTDCANFFEQAAAMNRTLALHTPEAPAPDLSEVILDGVESEFQKGAARRATSMAFARVAMVLVAVAWLSWAVVVLLRPSGSAMGNDAYGTQLFIEAVSMRCALAFGLFFAAWQPRLIVGMLPFVGGLWMFSLGMAVRDLITGTIGGGLLLQLVLLLSTLMTLAWAWLSHVGWVMVREALRSLGSAPRSEL</sequence>
<dbReference type="AlphaFoldDB" id="A0A3G6J4Q1"/>
<dbReference type="PROSITE" id="PS50157">
    <property type="entry name" value="ZINC_FINGER_C2H2_2"/>
    <property type="match status" value="1"/>
</dbReference>